<dbReference type="EMBL" id="LR796856">
    <property type="protein sequence ID" value="CAB4170343.1"/>
    <property type="molecule type" value="Genomic_DNA"/>
</dbReference>
<evidence type="ECO:0000313" key="3">
    <source>
        <dbReference type="EMBL" id="CAB4177259.1"/>
    </source>
</evidence>
<dbReference type="EMBL" id="LR797028">
    <property type="protein sequence ID" value="CAB4183120.1"/>
    <property type="molecule type" value="Genomic_DNA"/>
</dbReference>
<dbReference type="EMBL" id="LR796949">
    <property type="protein sequence ID" value="CAB4177259.1"/>
    <property type="molecule type" value="Genomic_DNA"/>
</dbReference>
<proteinExistence type="predicted"/>
<sequence length="65" mass="7389">MKYEITITGHENAAFEAFPAHEIKKIAAEVAYMIQRNKHPLTDDCNEKTIMDENGNTLAKIERIA</sequence>
<evidence type="ECO:0000313" key="7">
    <source>
        <dbReference type="EMBL" id="CAB4212312.1"/>
    </source>
</evidence>
<evidence type="ECO:0000313" key="5">
    <source>
        <dbReference type="EMBL" id="CAB4186425.1"/>
    </source>
</evidence>
<organism evidence="5">
    <name type="scientific">uncultured Caudovirales phage</name>
    <dbReference type="NCBI Taxonomy" id="2100421"/>
    <lineage>
        <taxon>Viruses</taxon>
        <taxon>Duplodnaviria</taxon>
        <taxon>Heunggongvirae</taxon>
        <taxon>Uroviricota</taxon>
        <taxon>Caudoviricetes</taxon>
        <taxon>Peduoviridae</taxon>
        <taxon>Maltschvirus</taxon>
        <taxon>Maltschvirus maltsch</taxon>
    </lineage>
</organism>
<dbReference type="EMBL" id="LR797387">
    <property type="protein sequence ID" value="CAB4212312.1"/>
    <property type="molecule type" value="Genomic_DNA"/>
</dbReference>
<dbReference type="EMBL" id="LR797095">
    <property type="protein sequence ID" value="CAB4186425.1"/>
    <property type="molecule type" value="Genomic_DNA"/>
</dbReference>
<protein>
    <submittedName>
        <fullName evidence="5">Uncharacterized protein</fullName>
    </submittedName>
</protein>
<name>A0A6J5R0I9_9CAUD</name>
<accession>A0A6J5R0I9</accession>
<evidence type="ECO:0000313" key="1">
    <source>
        <dbReference type="EMBL" id="CAB4145466.1"/>
    </source>
</evidence>
<evidence type="ECO:0000313" key="6">
    <source>
        <dbReference type="EMBL" id="CAB4198989.1"/>
    </source>
</evidence>
<dbReference type="EMBL" id="LR797275">
    <property type="protein sequence ID" value="CAB4198989.1"/>
    <property type="molecule type" value="Genomic_DNA"/>
</dbReference>
<evidence type="ECO:0000313" key="2">
    <source>
        <dbReference type="EMBL" id="CAB4170343.1"/>
    </source>
</evidence>
<reference evidence="5" key="1">
    <citation type="submission" date="2020-05" db="EMBL/GenBank/DDBJ databases">
        <authorList>
            <person name="Chiriac C."/>
            <person name="Salcher M."/>
            <person name="Ghai R."/>
            <person name="Kavagutti S V."/>
        </authorList>
    </citation>
    <scope>NUCLEOTIDE SEQUENCE</scope>
</reference>
<gene>
    <name evidence="4" type="ORF">UFOVP1088_39</name>
    <name evidence="5" type="ORF">UFOVP1149_24</name>
    <name evidence="6" type="ORF">UFOVP1330_11</name>
    <name evidence="7" type="ORF">UFOVP1441_5</name>
    <name evidence="1" type="ORF">UFOVP486_12</name>
    <name evidence="2" type="ORF">UFOVP911_44</name>
    <name evidence="3" type="ORF">UFOVP997_8</name>
</gene>
<evidence type="ECO:0000313" key="4">
    <source>
        <dbReference type="EMBL" id="CAB4183120.1"/>
    </source>
</evidence>
<dbReference type="EMBL" id="LR796449">
    <property type="protein sequence ID" value="CAB4145466.1"/>
    <property type="molecule type" value="Genomic_DNA"/>
</dbReference>